<dbReference type="InterPro" id="IPR006674">
    <property type="entry name" value="HD_domain"/>
</dbReference>
<dbReference type="GO" id="GO:0008033">
    <property type="term" value="P:tRNA processing"/>
    <property type="evidence" value="ECO:0007669"/>
    <property type="project" value="UniProtKB-KW"/>
</dbReference>
<keyword evidence="4" id="KW-0548">Nucleotidyltransferase</keyword>
<dbReference type="InterPro" id="IPR043519">
    <property type="entry name" value="NT_sf"/>
</dbReference>
<dbReference type="InterPro" id="IPR002646">
    <property type="entry name" value="PolA_pol_head_dom"/>
</dbReference>
<dbReference type="CDD" id="cd00077">
    <property type="entry name" value="HDc"/>
    <property type="match status" value="1"/>
</dbReference>
<dbReference type="CDD" id="cd05398">
    <property type="entry name" value="NT_ClassII-CCAase"/>
    <property type="match status" value="1"/>
</dbReference>
<dbReference type="EMBL" id="JAGZMU010000003">
    <property type="protein sequence ID" value="MBS4893584.1"/>
    <property type="molecule type" value="Genomic_DNA"/>
</dbReference>
<protein>
    <submittedName>
        <fullName evidence="12">CCA tRNA nucleotidyltransferase</fullName>
    </submittedName>
</protein>
<gene>
    <name evidence="12" type="ORF">KHZ90_07385</name>
</gene>
<keyword evidence="2 8" id="KW-0808">Transferase</keyword>
<name>A0A942WVA4_VEIPA</name>
<proteinExistence type="inferred from homology"/>
<evidence type="ECO:0000256" key="5">
    <source>
        <dbReference type="ARBA" id="ARBA00022723"/>
    </source>
</evidence>
<dbReference type="SUPFAM" id="SSF81301">
    <property type="entry name" value="Nucleotidyltransferase"/>
    <property type="match status" value="1"/>
</dbReference>
<dbReference type="AlphaFoldDB" id="A0A942WVA4"/>
<evidence type="ECO:0000313" key="13">
    <source>
        <dbReference type="Proteomes" id="UP000778864"/>
    </source>
</evidence>
<keyword evidence="7" id="KW-0460">Magnesium</keyword>
<evidence type="ECO:0000256" key="7">
    <source>
        <dbReference type="ARBA" id="ARBA00022842"/>
    </source>
</evidence>
<keyword evidence="5" id="KW-0479">Metal-binding</keyword>
<keyword evidence="8" id="KW-0694">RNA-binding</keyword>
<sequence length="472" mass="53496">MMEQANRILTVLEEAGHEAYIIGGAVRDILMHQKPHDFDIVTSARPDTVIEVLRGHDIQTTDLVGKSFGVVVATLEGKQYEIATYRTERYGADSHRPEEITYADTLEEDVLRRDFTVNGMAMNRYGEVIDLVGGRRDIKHKMLRTIGNAQERFEEDALRLFRACRFVAKLDFLPSKDLLEAMPKAFHRVPGLSLERVRNEINRLMLEPAVAKGLDVLVQSRLAECSCRVVENGTAREVPILPELYHLVNLPQEKDFHEFDGWYHTLAVVSHTEPDLVLRWGALLHDVAKGMPAVRAVINGRLTDRGHDTLGAEMAEMLLTRLGYPKTFVKRVAWIVKNHMRFHYFVQNGDANEKKWLRKEARSGEFRDSQIMRTAWEQLAKVCAADVLGCGKPYSSTDGTLAFGECMADLSLEMPVHTKDLNYDERVIKLAGKQVGEGLQYLLGQVQNGVIPNKPDALYDALDHKLRRPVEK</sequence>
<evidence type="ECO:0000256" key="1">
    <source>
        <dbReference type="ARBA" id="ARBA00001946"/>
    </source>
</evidence>
<dbReference type="InterPro" id="IPR050264">
    <property type="entry name" value="Bact_CCA-adding_enz_type3_sf"/>
</dbReference>
<dbReference type="Pfam" id="PF01743">
    <property type="entry name" value="PolyA_pol"/>
    <property type="match status" value="1"/>
</dbReference>
<organism evidence="12 13">
    <name type="scientific">Veillonella parvula</name>
    <name type="common">Staphylococcus parvulus</name>
    <dbReference type="NCBI Taxonomy" id="29466"/>
    <lineage>
        <taxon>Bacteria</taxon>
        <taxon>Bacillati</taxon>
        <taxon>Bacillota</taxon>
        <taxon>Negativicutes</taxon>
        <taxon>Veillonellales</taxon>
        <taxon>Veillonellaceae</taxon>
        <taxon>Veillonella</taxon>
    </lineage>
</organism>
<reference evidence="12" key="1">
    <citation type="submission" date="2021-02" db="EMBL/GenBank/DDBJ databases">
        <title>Infant gut strain persistence is associated with maternal origin, phylogeny, and functional potential including surface adhesion and iron acquisition.</title>
        <authorList>
            <person name="Lou Y.C."/>
        </authorList>
    </citation>
    <scope>NUCLEOTIDE SEQUENCE</scope>
    <source>
        <strain evidence="12">L3_108_031G1_dasL3_108_031G1_concoct_20</strain>
    </source>
</reference>
<dbReference type="Proteomes" id="UP000778864">
    <property type="component" value="Unassembled WGS sequence"/>
</dbReference>
<dbReference type="PANTHER" id="PTHR46173:SF1">
    <property type="entry name" value="CCA TRNA NUCLEOTIDYLTRANSFERASE 1, MITOCHONDRIAL"/>
    <property type="match status" value="1"/>
</dbReference>
<comment type="caution">
    <text evidence="12">The sequence shown here is derived from an EMBL/GenBank/DDBJ whole genome shotgun (WGS) entry which is preliminary data.</text>
</comment>
<evidence type="ECO:0000256" key="6">
    <source>
        <dbReference type="ARBA" id="ARBA00022741"/>
    </source>
</evidence>
<accession>A0A942WVA4</accession>
<dbReference type="PANTHER" id="PTHR46173">
    <property type="entry name" value="CCA TRNA NUCLEOTIDYLTRANSFERASE 1, MITOCHONDRIAL"/>
    <property type="match status" value="1"/>
</dbReference>
<dbReference type="Gene3D" id="3.30.460.10">
    <property type="entry name" value="Beta Polymerase, domain 2"/>
    <property type="match status" value="1"/>
</dbReference>
<feature type="domain" description="HD" evidence="10">
    <location>
        <begin position="275"/>
        <end position="343"/>
    </location>
</feature>
<dbReference type="SUPFAM" id="SSF81891">
    <property type="entry name" value="Poly A polymerase C-terminal region-like"/>
    <property type="match status" value="1"/>
</dbReference>
<comment type="similarity">
    <text evidence="8">Belongs to the tRNA nucleotidyltransferase/poly(A) polymerase family.</text>
</comment>
<dbReference type="Pfam" id="PF12627">
    <property type="entry name" value="PolyA_pol_RNAbd"/>
    <property type="match status" value="1"/>
</dbReference>
<evidence type="ECO:0000259" key="9">
    <source>
        <dbReference type="Pfam" id="PF01743"/>
    </source>
</evidence>
<dbReference type="Pfam" id="PF01966">
    <property type="entry name" value="HD"/>
    <property type="match status" value="1"/>
</dbReference>
<feature type="domain" description="Poly A polymerase head" evidence="9">
    <location>
        <begin position="19"/>
        <end position="144"/>
    </location>
</feature>
<feature type="domain" description="tRNA nucleotidyltransferase/poly(A) polymerase RNA and SrmB- binding" evidence="11">
    <location>
        <begin position="172"/>
        <end position="224"/>
    </location>
</feature>
<dbReference type="GO" id="GO:0000049">
    <property type="term" value="F:tRNA binding"/>
    <property type="evidence" value="ECO:0007669"/>
    <property type="project" value="TreeGrafter"/>
</dbReference>
<evidence type="ECO:0000259" key="10">
    <source>
        <dbReference type="Pfam" id="PF01966"/>
    </source>
</evidence>
<evidence type="ECO:0000256" key="8">
    <source>
        <dbReference type="RuleBase" id="RU003953"/>
    </source>
</evidence>
<evidence type="ECO:0000313" key="12">
    <source>
        <dbReference type="EMBL" id="MBS4893584.1"/>
    </source>
</evidence>
<evidence type="ECO:0000256" key="4">
    <source>
        <dbReference type="ARBA" id="ARBA00022695"/>
    </source>
</evidence>
<dbReference type="RefSeq" id="WP_278467703.1">
    <property type="nucleotide sequence ID" value="NZ_JAGZMU010000003.1"/>
</dbReference>
<evidence type="ECO:0000256" key="2">
    <source>
        <dbReference type="ARBA" id="ARBA00022679"/>
    </source>
</evidence>
<dbReference type="GO" id="GO:0016779">
    <property type="term" value="F:nucleotidyltransferase activity"/>
    <property type="evidence" value="ECO:0007669"/>
    <property type="project" value="UniProtKB-KW"/>
</dbReference>
<dbReference type="Gene3D" id="1.10.3090.10">
    <property type="entry name" value="cca-adding enzyme, domain 2"/>
    <property type="match status" value="1"/>
</dbReference>
<keyword evidence="6" id="KW-0547">Nucleotide-binding</keyword>
<comment type="cofactor">
    <cofactor evidence="1">
        <name>Mg(2+)</name>
        <dbReference type="ChEBI" id="CHEBI:18420"/>
    </cofactor>
</comment>
<evidence type="ECO:0000259" key="11">
    <source>
        <dbReference type="Pfam" id="PF12627"/>
    </source>
</evidence>
<dbReference type="GO" id="GO:0046872">
    <property type="term" value="F:metal ion binding"/>
    <property type="evidence" value="ECO:0007669"/>
    <property type="project" value="UniProtKB-KW"/>
</dbReference>
<keyword evidence="3" id="KW-0819">tRNA processing</keyword>
<evidence type="ECO:0000256" key="3">
    <source>
        <dbReference type="ARBA" id="ARBA00022694"/>
    </source>
</evidence>
<dbReference type="InterPro" id="IPR032828">
    <property type="entry name" value="PolyA_RNA-bd"/>
</dbReference>
<dbReference type="GO" id="GO:0000166">
    <property type="term" value="F:nucleotide binding"/>
    <property type="evidence" value="ECO:0007669"/>
    <property type="project" value="UniProtKB-KW"/>
</dbReference>
<dbReference type="InterPro" id="IPR003607">
    <property type="entry name" value="HD/PDEase_dom"/>
</dbReference>